<dbReference type="SUPFAM" id="SSF53822">
    <property type="entry name" value="Periplasmic binding protein-like I"/>
    <property type="match status" value="1"/>
</dbReference>
<dbReference type="AlphaFoldDB" id="A0A133UGZ3"/>
<comment type="caution">
    <text evidence="1">The sequence shown here is derived from an EMBL/GenBank/DDBJ whole genome shotgun (WGS) entry which is preliminary data.</text>
</comment>
<protein>
    <recommendedName>
        <fullName evidence="3">Leucine-binding protein domain-containing protein</fullName>
    </recommendedName>
</protein>
<keyword evidence="2" id="KW-1185">Reference proteome</keyword>
<proteinExistence type="predicted"/>
<evidence type="ECO:0008006" key="3">
    <source>
        <dbReference type="Google" id="ProtNLM"/>
    </source>
</evidence>
<evidence type="ECO:0000313" key="2">
    <source>
        <dbReference type="Proteomes" id="UP000070657"/>
    </source>
</evidence>
<reference evidence="1 2" key="1">
    <citation type="journal article" date="2016" name="Sci. Rep.">
        <title>Metabolic traits of an uncultured archaeal lineage -MSBL1- from brine pools of the Red Sea.</title>
        <authorList>
            <person name="Mwirichia R."/>
            <person name="Alam I."/>
            <person name="Rashid M."/>
            <person name="Vinu M."/>
            <person name="Ba-Alawi W."/>
            <person name="Anthony Kamau A."/>
            <person name="Kamanda Ngugi D."/>
            <person name="Goker M."/>
            <person name="Klenk H.P."/>
            <person name="Bajic V."/>
            <person name="Stingl U."/>
        </authorList>
    </citation>
    <scope>NUCLEOTIDE SEQUENCE [LARGE SCALE GENOMIC DNA]</scope>
    <source>
        <strain evidence="1">SCGC-AAA259E22</strain>
    </source>
</reference>
<dbReference type="Proteomes" id="UP000070657">
    <property type="component" value="Unassembled WGS sequence"/>
</dbReference>
<organism evidence="1 2">
    <name type="scientific">candidate division MSBL1 archaeon SCGC-AAA259E22</name>
    <dbReference type="NCBI Taxonomy" id="1698265"/>
    <lineage>
        <taxon>Archaea</taxon>
        <taxon>Methanobacteriati</taxon>
        <taxon>Methanobacteriota</taxon>
        <taxon>candidate division MSBL1</taxon>
    </lineage>
</organism>
<evidence type="ECO:0000313" key="1">
    <source>
        <dbReference type="EMBL" id="KXA93474.1"/>
    </source>
</evidence>
<dbReference type="EMBL" id="LHXP01000017">
    <property type="protein sequence ID" value="KXA93474.1"/>
    <property type="molecule type" value="Genomic_DNA"/>
</dbReference>
<feature type="non-terminal residue" evidence="1">
    <location>
        <position position="1"/>
    </location>
</feature>
<gene>
    <name evidence="1" type="ORF">AKJ66_01905</name>
</gene>
<dbReference type="Gene3D" id="3.40.50.2300">
    <property type="match status" value="2"/>
</dbReference>
<dbReference type="InterPro" id="IPR028082">
    <property type="entry name" value="Peripla_BP_I"/>
</dbReference>
<accession>A0A133UGZ3</accession>
<name>A0A133UGZ3_9EURY</name>
<sequence length="172" mass="19614">LIGHDMAMLNLGAWEITAGAAKYSAFIIEGGAVWGPVTDKTVPFIQRYKERWEKPPEAHTTFGFYDAVYMYKKAVERAVEAGEEDPFSSKTLIPYLEKFDKDDPYKGTTGFRAFTQPGAERVHELVWGDEYVRNLPVQWMGPASEDGMVIFWPPEVKTGEFTLPPWINTDKW</sequence>